<dbReference type="InterPro" id="IPR050090">
    <property type="entry name" value="Tyrosine_recombinase_XerCD"/>
</dbReference>
<dbReference type="GO" id="GO:0006310">
    <property type="term" value="P:DNA recombination"/>
    <property type="evidence" value="ECO:0007669"/>
    <property type="project" value="UniProtKB-KW"/>
</dbReference>
<evidence type="ECO:0000313" key="6">
    <source>
        <dbReference type="EMBL" id="MBK7953405.1"/>
    </source>
</evidence>
<name>A0A935TFQ4_9PROT</name>
<evidence type="ECO:0000259" key="5">
    <source>
        <dbReference type="PROSITE" id="PS51898"/>
    </source>
</evidence>
<dbReference type="InterPro" id="IPR002104">
    <property type="entry name" value="Integrase_catalytic"/>
</dbReference>
<evidence type="ECO:0000256" key="1">
    <source>
        <dbReference type="ARBA" id="ARBA00008857"/>
    </source>
</evidence>
<protein>
    <submittedName>
        <fullName evidence="6">Tyrosine-type recombinase/integrase</fullName>
    </submittedName>
</protein>
<dbReference type="SUPFAM" id="SSF56349">
    <property type="entry name" value="DNA breaking-rejoining enzymes"/>
    <property type="match status" value="1"/>
</dbReference>
<keyword evidence="4" id="KW-0233">DNA recombination</keyword>
<accession>A0A935TFQ4</accession>
<dbReference type="InterPro" id="IPR011010">
    <property type="entry name" value="DNA_brk_join_enz"/>
</dbReference>
<dbReference type="Pfam" id="PF00589">
    <property type="entry name" value="Phage_integrase"/>
    <property type="match status" value="1"/>
</dbReference>
<keyword evidence="3" id="KW-0238">DNA-binding</keyword>
<dbReference type="EMBL" id="JADJOT010000004">
    <property type="protein sequence ID" value="MBK7953405.1"/>
    <property type="molecule type" value="Genomic_DNA"/>
</dbReference>
<comment type="similarity">
    <text evidence="1">Belongs to the 'phage' integrase family.</text>
</comment>
<dbReference type="PANTHER" id="PTHR30349">
    <property type="entry name" value="PHAGE INTEGRASE-RELATED"/>
    <property type="match status" value="1"/>
</dbReference>
<comment type="caution">
    <text evidence="6">The sequence shown here is derived from an EMBL/GenBank/DDBJ whole genome shotgun (WGS) entry which is preliminary data.</text>
</comment>
<dbReference type="AlphaFoldDB" id="A0A935TFQ4"/>
<sequence length="313" mass="34875">MMLPALISLYIAHKRALGHRFQTEEAVLRSFCRAVGEGPLASIQAEPVLSFLNGNGPVTGYWVKKYHVLSGFYRFALARGFVSSVPLPHSIPRLDAPAFVPYIYSHAELKRLLDAVPAACTGRVPIDAYVFRALLLLLYGAGLRISEAISLHIVDVDLEQAHLIIRGTKFYKTRLVPLGNDLTQVMTEYVGQRNNRHSGAADTPLFCFRDGASLSKSAAQSTFRRLRAAAGVVREGGQRQQPRLHDLRHSAAVHRLVAWYRSGADLHDLLPKLATYLGHVNLSATQHYLTMTPDLLHEASLRFERYAMEKSHD</sequence>
<dbReference type="GO" id="GO:0015074">
    <property type="term" value="P:DNA integration"/>
    <property type="evidence" value="ECO:0007669"/>
    <property type="project" value="UniProtKB-KW"/>
</dbReference>
<evidence type="ECO:0000256" key="2">
    <source>
        <dbReference type="ARBA" id="ARBA00022908"/>
    </source>
</evidence>
<dbReference type="PANTHER" id="PTHR30349:SF41">
    <property type="entry name" value="INTEGRASE_RECOMBINASE PROTEIN MJ0367-RELATED"/>
    <property type="match status" value="1"/>
</dbReference>
<feature type="domain" description="Tyr recombinase" evidence="5">
    <location>
        <begin position="99"/>
        <end position="301"/>
    </location>
</feature>
<reference evidence="6 7" key="1">
    <citation type="submission" date="2020-10" db="EMBL/GenBank/DDBJ databases">
        <title>Connecting structure to function with the recovery of over 1000 high-quality activated sludge metagenome-assembled genomes encoding full-length rRNA genes using long-read sequencing.</title>
        <authorList>
            <person name="Singleton C.M."/>
            <person name="Petriglieri F."/>
            <person name="Kristensen J.M."/>
            <person name="Kirkegaard R.H."/>
            <person name="Michaelsen T.Y."/>
            <person name="Andersen M.H."/>
            <person name="Karst S.M."/>
            <person name="Dueholm M.S."/>
            <person name="Nielsen P.H."/>
            <person name="Albertsen M."/>
        </authorList>
    </citation>
    <scope>NUCLEOTIDE SEQUENCE [LARGE SCALE GENOMIC DNA]</scope>
    <source>
        <strain evidence="6">Fred_18-Q3-R57-64_BAT3C.720</strain>
    </source>
</reference>
<dbReference type="Proteomes" id="UP000706151">
    <property type="component" value="Unassembled WGS sequence"/>
</dbReference>
<dbReference type="PROSITE" id="PS51898">
    <property type="entry name" value="TYR_RECOMBINASE"/>
    <property type="match status" value="1"/>
</dbReference>
<proteinExistence type="inferred from homology"/>
<evidence type="ECO:0000313" key="7">
    <source>
        <dbReference type="Proteomes" id="UP000706151"/>
    </source>
</evidence>
<dbReference type="Gene3D" id="1.10.443.10">
    <property type="entry name" value="Intergrase catalytic core"/>
    <property type="match status" value="1"/>
</dbReference>
<evidence type="ECO:0000256" key="3">
    <source>
        <dbReference type="ARBA" id="ARBA00023125"/>
    </source>
</evidence>
<dbReference type="InterPro" id="IPR013762">
    <property type="entry name" value="Integrase-like_cat_sf"/>
</dbReference>
<gene>
    <name evidence="6" type="ORF">IPK02_05215</name>
</gene>
<organism evidence="6 7">
    <name type="scientific">Candidatus Accumulibacter affinis</name>
    <dbReference type="NCBI Taxonomy" id="2954384"/>
    <lineage>
        <taxon>Bacteria</taxon>
        <taxon>Pseudomonadati</taxon>
        <taxon>Pseudomonadota</taxon>
        <taxon>Betaproteobacteria</taxon>
        <taxon>Candidatus Accumulibacter</taxon>
    </lineage>
</organism>
<dbReference type="GO" id="GO:0003677">
    <property type="term" value="F:DNA binding"/>
    <property type="evidence" value="ECO:0007669"/>
    <property type="project" value="UniProtKB-KW"/>
</dbReference>
<keyword evidence="2" id="KW-0229">DNA integration</keyword>
<evidence type="ECO:0000256" key="4">
    <source>
        <dbReference type="ARBA" id="ARBA00023172"/>
    </source>
</evidence>